<feature type="compositionally biased region" description="Low complexity" evidence="1">
    <location>
        <begin position="159"/>
        <end position="172"/>
    </location>
</feature>
<keyword evidence="3" id="KW-1185">Reference proteome</keyword>
<accession>A0A9D4QKW1</accession>
<dbReference type="Proteomes" id="UP000828390">
    <property type="component" value="Unassembled WGS sequence"/>
</dbReference>
<dbReference type="AlphaFoldDB" id="A0A9D4QKW1"/>
<name>A0A9D4QKW1_DREPO</name>
<feature type="region of interest" description="Disordered" evidence="1">
    <location>
        <begin position="93"/>
        <end position="172"/>
    </location>
</feature>
<reference evidence="2" key="2">
    <citation type="submission" date="2020-11" db="EMBL/GenBank/DDBJ databases">
        <authorList>
            <person name="McCartney M.A."/>
            <person name="Auch B."/>
            <person name="Kono T."/>
            <person name="Mallez S."/>
            <person name="Becker A."/>
            <person name="Gohl D.M."/>
            <person name="Silverstein K.A.T."/>
            <person name="Koren S."/>
            <person name="Bechman K.B."/>
            <person name="Herman A."/>
            <person name="Abrahante J.E."/>
            <person name="Garbe J."/>
        </authorList>
    </citation>
    <scope>NUCLEOTIDE SEQUENCE</scope>
    <source>
        <strain evidence="2">Duluth1</strain>
        <tissue evidence="2">Whole animal</tissue>
    </source>
</reference>
<dbReference type="EMBL" id="JAIWYP010000004">
    <property type="protein sequence ID" value="KAH3833957.1"/>
    <property type="molecule type" value="Genomic_DNA"/>
</dbReference>
<gene>
    <name evidence="2" type="ORF">DPMN_107273</name>
</gene>
<evidence type="ECO:0000313" key="2">
    <source>
        <dbReference type="EMBL" id="KAH3833957.1"/>
    </source>
</evidence>
<reference evidence="2" key="1">
    <citation type="journal article" date="2019" name="bioRxiv">
        <title>The Genome of the Zebra Mussel, Dreissena polymorpha: A Resource for Invasive Species Research.</title>
        <authorList>
            <person name="McCartney M.A."/>
            <person name="Auch B."/>
            <person name="Kono T."/>
            <person name="Mallez S."/>
            <person name="Zhang Y."/>
            <person name="Obille A."/>
            <person name="Becker A."/>
            <person name="Abrahante J.E."/>
            <person name="Garbe J."/>
            <person name="Badalamenti J.P."/>
            <person name="Herman A."/>
            <person name="Mangelson H."/>
            <person name="Liachko I."/>
            <person name="Sullivan S."/>
            <person name="Sone E.D."/>
            <person name="Koren S."/>
            <person name="Silverstein K.A.T."/>
            <person name="Beckman K.B."/>
            <person name="Gohl D.M."/>
        </authorList>
    </citation>
    <scope>NUCLEOTIDE SEQUENCE</scope>
    <source>
        <strain evidence="2">Duluth1</strain>
        <tissue evidence="2">Whole animal</tissue>
    </source>
</reference>
<protein>
    <submittedName>
        <fullName evidence="2">Uncharacterized protein</fullName>
    </submittedName>
</protein>
<evidence type="ECO:0000256" key="1">
    <source>
        <dbReference type="SAM" id="MobiDB-lite"/>
    </source>
</evidence>
<feature type="compositionally biased region" description="Basic and acidic residues" evidence="1">
    <location>
        <begin position="103"/>
        <end position="117"/>
    </location>
</feature>
<organism evidence="2 3">
    <name type="scientific">Dreissena polymorpha</name>
    <name type="common">Zebra mussel</name>
    <name type="synonym">Mytilus polymorpha</name>
    <dbReference type="NCBI Taxonomy" id="45954"/>
    <lineage>
        <taxon>Eukaryota</taxon>
        <taxon>Metazoa</taxon>
        <taxon>Spiralia</taxon>
        <taxon>Lophotrochozoa</taxon>
        <taxon>Mollusca</taxon>
        <taxon>Bivalvia</taxon>
        <taxon>Autobranchia</taxon>
        <taxon>Heteroconchia</taxon>
        <taxon>Euheterodonta</taxon>
        <taxon>Imparidentia</taxon>
        <taxon>Neoheterodontei</taxon>
        <taxon>Myida</taxon>
        <taxon>Dreissenoidea</taxon>
        <taxon>Dreissenidae</taxon>
        <taxon>Dreissena</taxon>
    </lineage>
</organism>
<evidence type="ECO:0000313" key="3">
    <source>
        <dbReference type="Proteomes" id="UP000828390"/>
    </source>
</evidence>
<proteinExistence type="predicted"/>
<comment type="caution">
    <text evidence="2">The sequence shown here is derived from an EMBL/GenBank/DDBJ whole genome shotgun (WGS) entry which is preliminary data.</text>
</comment>
<sequence length="172" mass="18005">MAGVGYRVDGRNIFSEVEEANAKGVLWVSGRDLIVDLGTMRPLDHGRVQAAVEGQVKLARRRGKNTFVAGARKFGHLILSDEFIARVLSVPKKQRTPGGSISDKSRAGDGGARDSRSADSGTMHGRVSALVGQGRGQSGRNLGRRGHTHLGFRGGSGRSGRSSSGVSVPGGC</sequence>